<evidence type="ECO:0000256" key="5">
    <source>
        <dbReference type="ARBA" id="ARBA00023136"/>
    </source>
</evidence>
<feature type="domain" description="NADH-Ubiquinone oxidoreductase (complex I) chain 5 N-terminal" evidence="9">
    <location>
        <begin position="113"/>
        <end position="152"/>
    </location>
</feature>
<feature type="transmembrane region" description="Helical" evidence="7">
    <location>
        <begin position="556"/>
        <end position="574"/>
    </location>
</feature>
<dbReference type="Proteomes" id="UP000824159">
    <property type="component" value="Unassembled WGS sequence"/>
</dbReference>
<dbReference type="GO" id="GO:0012505">
    <property type="term" value="C:endomembrane system"/>
    <property type="evidence" value="ECO:0007669"/>
    <property type="project" value="UniProtKB-SubCell"/>
</dbReference>
<name>A0A9D1HG33_9FIRM</name>
<keyword evidence="5 7" id="KW-0472">Membrane</keyword>
<dbReference type="InterPro" id="IPR001750">
    <property type="entry name" value="ND/Mrp_TM"/>
</dbReference>
<evidence type="ECO:0000256" key="3">
    <source>
        <dbReference type="ARBA" id="ARBA00022692"/>
    </source>
</evidence>
<feature type="transmembrane region" description="Helical" evidence="7">
    <location>
        <begin position="421"/>
        <end position="442"/>
    </location>
</feature>
<dbReference type="InterPro" id="IPR050616">
    <property type="entry name" value="CPA3_Na-H_Antiporter_A"/>
</dbReference>
<dbReference type="InterPro" id="IPR036259">
    <property type="entry name" value="MFS_trans_sf"/>
</dbReference>
<feature type="domain" description="NADH:quinone oxidoreductase/Mrp antiporter transmembrane" evidence="8">
    <location>
        <begin position="181"/>
        <end position="402"/>
    </location>
</feature>
<organism evidence="10 11">
    <name type="scientific">Candidatus Allocopromorpha excrementavium</name>
    <dbReference type="NCBI Taxonomy" id="2840741"/>
    <lineage>
        <taxon>Bacteria</taxon>
        <taxon>Bacillati</taxon>
        <taxon>Bacillota</taxon>
        <taxon>Clostridia</taxon>
        <taxon>Eubacteriales</taxon>
        <taxon>Eubacteriaceae</taxon>
        <taxon>Eubacteriaceae incertae sedis</taxon>
        <taxon>Candidatus Allocopromorpha</taxon>
    </lineage>
</organism>
<evidence type="ECO:0000256" key="1">
    <source>
        <dbReference type="ARBA" id="ARBA00004127"/>
    </source>
</evidence>
<evidence type="ECO:0000313" key="11">
    <source>
        <dbReference type="Proteomes" id="UP000824159"/>
    </source>
</evidence>
<feature type="transmembrane region" description="Helical" evidence="7">
    <location>
        <begin position="294"/>
        <end position="315"/>
    </location>
</feature>
<feature type="transmembrane region" description="Helical" evidence="7">
    <location>
        <begin position="6"/>
        <end position="23"/>
    </location>
</feature>
<feature type="transmembrane region" description="Helical" evidence="7">
    <location>
        <begin position="350"/>
        <end position="367"/>
    </location>
</feature>
<comment type="caution">
    <text evidence="10">The sequence shown here is derived from an EMBL/GenBank/DDBJ whole genome shotgun (WGS) entry which is preliminary data.</text>
</comment>
<sequence length="638" mass="67699">MGIIISLIAFPVIIALILLLVKGDKARGSLISAAAVIMTAGSIAVTVMYFASGECSFGFNSWLTEYIIMAVSALLAIFIIYICLKNRKYLPAVFALAQTAAFIVFGLVEGYSIKVENDIHADRFSMIMLIITALAGGLIAAYASGYMKEFHDRHPDIKDGRNVFFFSMFISVASVMGLVVSNNVTVMYLFWELIVLMSYVMASYGKDKEAEDRAFRGFTVNMLGGVFFVAGIVILGTVFGTIELDTMILTGSVYGDVVAIPVLFFALSGMMMAMQMPFAGGFVKAFSVNAPADAFMSTVTLVNGGVFIIAKLSAVLGISNFAGITVMIVGGITFFTASICAVSSKDIQKTAALSTVAVAGLMVALGGIGSPEGVWACIMLMILHTFAKSLILLSGGKAQLDMDMYDGSKVTFLRGKRKSSLCMLTGVAVMIISFLELALLRANVVSSVTDSGNILLMVMIAFGCGAVIVFSIKMIGEISYSAACASMTETVDEEGSAAGEEIESSDEKLEMSVKIMVVISVLVSIVFPLISIFAVAPYIEEAFGGTSSMFSISDSITGIIMIVFVVLIAGAFYQKKGKISMPERSVIDDMKENIETSESLCFNERRIVIAGTAASAVMIVIGVGFIIGTLVSLLGGAV</sequence>
<dbReference type="AlphaFoldDB" id="A0A9D1HG33"/>
<dbReference type="PRINTS" id="PR01434">
    <property type="entry name" value="NADHDHGNASE5"/>
</dbReference>
<feature type="transmembrane region" description="Helical" evidence="7">
    <location>
        <begin position="217"/>
        <end position="242"/>
    </location>
</feature>
<dbReference type="Pfam" id="PF00361">
    <property type="entry name" value="Proton_antipo_M"/>
    <property type="match status" value="1"/>
</dbReference>
<evidence type="ECO:0000256" key="4">
    <source>
        <dbReference type="ARBA" id="ARBA00022989"/>
    </source>
</evidence>
<comment type="similarity">
    <text evidence="2">Belongs to the CPA3 antiporters (TC 2.A.63) subunit A family.</text>
</comment>
<evidence type="ECO:0000256" key="2">
    <source>
        <dbReference type="ARBA" id="ARBA00008483"/>
    </source>
</evidence>
<dbReference type="EMBL" id="DVLX01000100">
    <property type="protein sequence ID" value="HIU00273.1"/>
    <property type="molecule type" value="Genomic_DNA"/>
</dbReference>
<dbReference type="Pfam" id="PF00662">
    <property type="entry name" value="Proton_antipo_N"/>
    <property type="match status" value="1"/>
</dbReference>
<dbReference type="PANTHER" id="PTHR43373">
    <property type="entry name" value="NA(+)/H(+) ANTIPORTER SUBUNIT"/>
    <property type="match status" value="1"/>
</dbReference>
<feature type="transmembrane region" description="Helical" evidence="7">
    <location>
        <begin position="124"/>
        <end position="143"/>
    </location>
</feature>
<reference evidence="10" key="1">
    <citation type="submission" date="2020-10" db="EMBL/GenBank/DDBJ databases">
        <authorList>
            <person name="Gilroy R."/>
        </authorList>
    </citation>
    <scope>NUCLEOTIDE SEQUENCE</scope>
    <source>
        <strain evidence="10">CHK176-22527</strain>
    </source>
</reference>
<evidence type="ECO:0000259" key="8">
    <source>
        <dbReference type="Pfam" id="PF00361"/>
    </source>
</evidence>
<reference evidence="10" key="2">
    <citation type="journal article" date="2021" name="PeerJ">
        <title>Extensive microbial diversity within the chicken gut microbiome revealed by metagenomics and culture.</title>
        <authorList>
            <person name="Gilroy R."/>
            <person name="Ravi A."/>
            <person name="Getino M."/>
            <person name="Pursley I."/>
            <person name="Horton D.L."/>
            <person name="Alikhan N.F."/>
            <person name="Baker D."/>
            <person name="Gharbi K."/>
            <person name="Hall N."/>
            <person name="Watson M."/>
            <person name="Adriaenssens E.M."/>
            <person name="Foster-Nyarko E."/>
            <person name="Jarju S."/>
            <person name="Secka A."/>
            <person name="Antonio M."/>
            <person name="Oren A."/>
            <person name="Chaudhuri R.R."/>
            <person name="La Ragione R."/>
            <person name="Hildebrand F."/>
            <person name="Pallen M.J."/>
        </authorList>
    </citation>
    <scope>NUCLEOTIDE SEQUENCE</scope>
    <source>
        <strain evidence="10">CHK176-22527</strain>
    </source>
</reference>
<evidence type="ECO:0000256" key="6">
    <source>
        <dbReference type="RuleBase" id="RU000320"/>
    </source>
</evidence>
<accession>A0A9D1HG33</accession>
<evidence type="ECO:0008006" key="12">
    <source>
        <dbReference type="Google" id="ProtNLM"/>
    </source>
</evidence>
<dbReference type="InterPro" id="IPR001516">
    <property type="entry name" value="Proton_antipo_N"/>
</dbReference>
<dbReference type="PANTHER" id="PTHR43373:SF1">
    <property type="entry name" value="NA(+)_H(+) ANTIPORTER SUBUNIT A"/>
    <property type="match status" value="1"/>
</dbReference>
<keyword evidence="4 7" id="KW-1133">Transmembrane helix</keyword>
<evidence type="ECO:0000259" key="9">
    <source>
        <dbReference type="Pfam" id="PF00662"/>
    </source>
</evidence>
<feature type="transmembrane region" description="Helical" evidence="7">
    <location>
        <begin position="30"/>
        <end position="51"/>
    </location>
</feature>
<dbReference type="GO" id="GO:0016020">
    <property type="term" value="C:membrane"/>
    <property type="evidence" value="ECO:0007669"/>
    <property type="project" value="UniProtKB-SubCell"/>
</dbReference>
<feature type="transmembrane region" description="Helical" evidence="7">
    <location>
        <begin position="91"/>
        <end position="112"/>
    </location>
</feature>
<protein>
    <recommendedName>
        <fullName evidence="12">NADH-quinone oxidoreductase subunit L</fullName>
    </recommendedName>
</protein>
<feature type="transmembrane region" description="Helical" evidence="7">
    <location>
        <begin position="607"/>
        <end position="634"/>
    </location>
</feature>
<feature type="transmembrane region" description="Helical" evidence="7">
    <location>
        <begin position="373"/>
        <end position="393"/>
    </location>
</feature>
<comment type="subcellular location">
    <subcellularLocation>
        <location evidence="1">Endomembrane system</location>
        <topology evidence="1">Multi-pass membrane protein</topology>
    </subcellularLocation>
    <subcellularLocation>
        <location evidence="6">Membrane</location>
        <topology evidence="6">Multi-pass membrane protein</topology>
    </subcellularLocation>
</comment>
<keyword evidence="3 6" id="KW-0812">Transmembrane</keyword>
<dbReference type="SUPFAM" id="SSF103473">
    <property type="entry name" value="MFS general substrate transporter"/>
    <property type="match status" value="1"/>
</dbReference>
<proteinExistence type="inferred from homology"/>
<evidence type="ECO:0000256" key="7">
    <source>
        <dbReference type="SAM" id="Phobius"/>
    </source>
</evidence>
<feature type="transmembrane region" description="Helical" evidence="7">
    <location>
        <begin position="63"/>
        <end position="84"/>
    </location>
</feature>
<feature type="transmembrane region" description="Helical" evidence="7">
    <location>
        <begin position="515"/>
        <end position="536"/>
    </location>
</feature>
<feature type="transmembrane region" description="Helical" evidence="7">
    <location>
        <begin position="163"/>
        <end position="180"/>
    </location>
</feature>
<feature type="transmembrane region" description="Helical" evidence="7">
    <location>
        <begin position="254"/>
        <end position="273"/>
    </location>
</feature>
<evidence type="ECO:0000313" key="10">
    <source>
        <dbReference type="EMBL" id="HIU00273.1"/>
    </source>
</evidence>
<feature type="transmembrane region" description="Helical" evidence="7">
    <location>
        <begin position="321"/>
        <end position="343"/>
    </location>
</feature>
<gene>
    <name evidence="10" type="ORF">IAD12_08555</name>
</gene>
<feature type="transmembrane region" description="Helical" evidence="7">
    <location>
        <begin position="186"/>
        <end position="205"/>
    </location>
</feature>
<feature type="transmembrane region" description="Helical" evidence="7">
    <location>
        <begin position="454"/>
        <end position="472"/>
    </location>
</feature>